<dbReference type="Proteomes" id="UP000654947">
    <property type="component" value="Unassembled WGS sequence"/>
</dbReference>
<protein>
    <submittedName>
        <fullName evidence="3">Transcriptional regulator</fullName>
    </submittedName>
</protein>
<dbReference type="Pfam" id="PF13560">
    <property type="entry name" value="HTH_31"/>
    <property type="match status" value="1"/>
</dbReference>
<proteinExistence type="predicted"/>
<evidence type="ECO:0000256" key="1">
    <source>
        <dbReference type="SAM" id="MobiDB-lite"/>
    </source>
</evidence>
<dbReference type="InterPro" id="IPR043917">
    <property type="entry name" value="DUF5753"/>
</dbReference>
<comment type="caution">
    <text evidence="3">The sequence shown here is derived from an EMBL/GenBank/DDBJ whole genome shotgun (WGS) entry which is preliminary data.</text>
</comment>
<reference evidence="3 4" key="1">
    <citation type="journal article" date="2014" name="Int. J. Syst. Evol. Microbiol.">
        <title>Complete genome sequence of Corynebacterium casei LMG S-19264T (=DSM 44701T), isolated from a smear-ripened cheese.</title>
        <authorList>
            <consortium name="US DOE Joint Genome Institute (JGI-PGF)"/>
            <person name="Walter F."/>
            <person name="Albersmeier A."/>
            <person name="Kalinowski J."/>
            <person name="Ruckert C."/>
        </authorList>
    </citation>
    <scope>NUCLEOTIDE SEQUENCE [LARGE SCALE GENOMIC DNA]</scope>
    <source>
        <strain evidence="3 4">KCTC 19473</strain>
    </source>
</reference>
<gene>
    <name evidence="3" type="ORF">GCM10007147_23010</name>
</gene>
<dbReference type="RefSeq" id="WP_193517939.1">
    <property type="nucleotide sequence ID" value="NZ_BMXL01000010.1"/>
</dbReference>
<evidence type="ECO:0000313" key="4">
    <source>
        <dbReference type="Proteomes" id="UP000654947"/>
    </source>
</evidence>
<feature type="domain" description="DUF5753" evidence="2">
    <location>
        <begin position="129"/>
        <end position="301"/>
    </location>
</feature>
<accession>A0A918XC08</accession>
<dbReference type="EMBL" id="BMXL01000010">
    <property type="protein sequence ID" value="GHD25679.1"/>
    <property type="molecule type" value="Genomic_DNA"/>
</dbReference>
<evidence type="ECO:0000313" key="3">
    <source>
        <dbReference type="EMBL" id="GHD25679.1"/>
    </source>
</evidence>
<name>A0A918XC08_9ACTN</name>
<sequence length="307" mass="34369">MSDSEGAVIRSGHQLRPAKKESDIVSPTLRRRRLSRLLYEQREGAGLTAKAVAAEAKKRSGKTRGWSESKVNRLETGDWKRLSADDVHLLLDIYGVTDPAERAGYADLVREAGQKGWWATYENVLGTGQLIGLESEASSIRSYQSMTVPGLLQTESYARAIAVAGSMGEPDDIDRRVEARMLRKAIFSRAKPPAFWTVIDESALLHITPDLRDQLEYLVDVSHRPNVGIQILPVTGGLHAAMTAHFVVMDFPMPDPPVVYLEVATEELYLESSEQVRQYTRRFDYVQRSALSVDESRELIRNRLSSL</sequence>
<organism evidence="3 4">
    <name type="scientific">Nocardiopsis kunsanensis</name>
    <dbReference type="NCBI Taxonomy" id="141693"/>
    <lineage>
        <taxon>Bacteria</taxon>
        <taxon>Bacillati</taxon>
        <taxon>Actinomycetota</taxon>
        <taxon>Actinomycetes</taxon>
        <taxon>Streptosporangiales</taxon>
        <taxon>Nocardiopsidaceae</taxon>
        <taxon>Nocardiopsis</taxon>
    </lineage>
</organism>
<dbReference type="Pfam" id="PF19054">
    <property type="entry name" value="DUF5753"/>
    <property type="match status" value="1"/>
</dbReference>
<evidence type="ECO:0000259" key="2">
    <source>
        <dbReference type="Pfam" id="PF19054"/>
    </source>
</evidence>
<keyword evidence="4" id="KW-1185">Reference proteome</keyword>
<dbReference type="AlphaFoldDB" id="A0A918XC08"/>
<feature type="region of interest" description="Disordered" evidence="1">
    <location>
        <begin position="1"/>
        <end position="24"/>
    </location>
</feature>